<reference evidence="1" key="1">
    <citation type="submission" date="2020-09" db="EMBL/GenBank/DDBJ databases">
        <authorList>
            <person name="Palma L."/>
            <person name="Caballero P."/>
            <person name="Berry C."/>
            <person name="Del Valle E."/>
        </authorList>
    </citation>
    <scope>NUCLEOTIDE SEQUENCE</scope>
    <source>
        <strain evidence="1">M</strain>
    </source>
</reference>
<evidence type="ECO:0000313" key="1">
    <source>
        <dbReference type="EMBL" id="MBD2799674.1"/>
    </source>
</evidence>
<protein>
    <recommendedName>
        <fullName evidence="2">Transposase</fullName>
    </recommendedName>
</protein>
<comment type="caution">
    <text evidence="1">The sequence shown here is derived from an EMBL/GenBank/DDBJ whole genome shotgun (WGS) entry which is preliminary data.</text>
</comment>
<dbReference type="RefSeq" id="WP_156935877.1">
    <property type="nucleotide sequence ID" value="NZ_JACXBC010000034.1"/>
</dbReference>
<name>A0AAW3YRH1_9GAMM</name>
<organism evidence="1">
    <name type="scientific">Xenorhabdus szentirmaii</name>
    <dbReference type="NCBI Taxonomy" id="290112"/>
    <lineage>
        <taxon>Bacteria</taxon>
        <taxon>Pseudomonadati</taxon>
        <taxon>Pseudomonadota</taxon>
        <taxon>Gammaproteobacteria</taxon>
        <taxon>Enterobacterales</taxon>
        <taxon>Morganellaceae</taxon>
        <taxon>Xenorhabdus</taxon>
    </lineage>
</organism>
<dbReference type="EMBL" id="JACXBF010000116">
    <property type="protein sequence ID" value="MBD2799674.1"/>
    <property type="molecule type" value="Genomic_DNA"/>
</dbReference>
<gene>
    <name evidence="1" type="ORF">ID854_04185</name>
</gene>
<sequence length="45" mass="5346">MNSITSKHEKAVLRVNYYHGYHGCFWLGLNESLYSGFRYWNMGTN</sequence>
<dbReference type="AlphaFoldDB" id="A0AAW3YRH1"/>
<accession>A0AAW3YRH1</accession>
<evidence type="ECO:0008006" key="2">
    <source>
        <dbReference type="Google" id="ProtNLM"/>
    </source>
</evidence>
<dbReference type="Proteomes" id="UP001193920">
    <property type="component" value="Unassembled WGS sequence"/>
</dbReference>
<reference evidence="1" key="2">
    <citation type="journal article" date="2024" name="Toxins">
        <title>Genome Sequence Analysis of Native Xenorhabdus Strains Isolated from Entomopathogenic Nematodes in Argentina.</title>
        <authorList>
            <person name="Palma L."/>
            <person name="Frizzo L."/>
            <person name="Kaiser S."/>
            <person name="Berry C."/>
            <person name="Caballero P."/>
            <person name="Bode H.B."/>
            <person name="Del Valle E.E."/>
        </authorList>
    </citation>
    <scope>NUCLEOTIDE SEQUENCE</scope>
    <source>
        <strain evidence="1">M</strain>
    </source>
</reference>
<proteinExistence type="predicted"/>